<sequence length="230" mass="26560">MDNLNDNKLDKAISITTSILGEFPCGSVISEIIKNTIPNQRIDRIVTFLRKLENRLNHLENITNIQNQTEYITLLENGMFHAYRASSDSRLEYIASIVKNGLTQEQSETSRYVYLLNLLSELNDEEVIWLRFYLVPTLGGDEEFRNKHQNTLSLARKYIGAPEEELNKSAIQDSYKDHLERLGLLKTKLDFDKNTNMPIYDRASGKPKGSRYITHLGKMLLKEIGFIEFL</sequence>
<reference evidence="1" key="1">
    <citation type="submission" date="2023-04" db="EMBL/GenBank/DDBJ databases">
        <title>Molecular characterization of the Integrative and Conjugative elements harboring multidrug-resistance gene from Glaesserella (Haemophilus) parasuis.</title>
        <authorList>
            <person name="Che Y."/>
            <person name="Zhou L."/>
        </authorList>
    </citation>
    <scope>NUCLEOTIDE SEQUENCE</scope>
    <source>
        <strain evidence="1">Z44</strain>
    </source>
</reference>
<name>A0AAJ6D9T5_GLAPU</name>
<dbReference type="Proteomes" id="UP001222296">
    <property type="component" value="Chromosome"/>
</dbReference>
<protein>
    <submittedName>
        <fullName evidence="1">Uncharacterized protein</fullName>
    </submittedName>
</protein>
<gene>
    <name evidence="1" type="ORF">QBL01_00220</name>
</gene>
<organism evidence="1 2">
    <name type="scientific">Glaesserella parasuis</name>
    <name type="common">Haemophilus parasuis</name>
    <dbReference type="NCBI Taxonomy" id="738"/>
    <lineage>
        <taxon>Bacteria</taxon>
        <taxon>Pseudomonadati</taxon>
        <taxon>Pseudomonadota</taxon>
        <taxon>Gammaproteobacteria</taxon>
        <taxon>Pasteurellales</taxon>
        <taxon>Pasteurellaceae</taxon>
        <taxon>Glaesserella</taxon>
    </lineage>
</organism>
<accession>A0AAJ6D9T5</accession>
<dbReference type="AlphaFoldDB" id="A0AAJ6D9T5"/>
<evidence type="ECO:0000313" key="1">
    <source>
        <dbReference type="EMBL" id="WGE10093.1"/>
    </source>
</evidence>
<proteinExistence type="predicted"/>
<dbReference type="EMBL" id="CP121769">
    <property type="protein sequence ID" value="WGE10093.1"/>
    <property type="molecule type" value="Genomic_DNA"/>
</dbReference>
<dbReference type="RefSeq" id="WP_160440829.1">
    <property type="nucleotide sequence ID" value="NZ_CP121769.1"/>
</dbReference>
<evidence type="ECO:0000313" key="2">
    <source>
        <dbReference type="Proteomes" id="UP001222296"/>
    </source>
</evidence>